<dbReference type="Gene3D" id="3.10.20.90">
    <property type="entry name" value="Phosphatidylinositol 3-kinase Catalytic Subunit, Chain A, domain 1"/>
    <property type="match status" value="1"/>
</dbReference>
<dbReference type="PROSITE" id="PS50033">
    <property type="entry name" value="UBX"/>
    <property type="match status" value="1"/>
</dbReference>
<feature type="compositionally biased region" description="Basic and acidic residues" evidence="1">
    <location>
        <begin position="360"/>
        <end position="375"/>
    </location>
</feature>
<keyword evidence="4" id="KW-1185">Reference proteome</keyword>
<feature type="compositionally biased region" description="Polar residues" evidence="1">
    <location>
        <begin position="380"/>
        <end position="404"/>
    </location>
</feature>
<dbReference type="GO" id="GO:0036503">
    <property type="term" value="P:ERAD pathway"/>
    <property type="evidence" value="ECO:0007669"/>
    <property type="project" value="TreeGrafter"/>
</dbReference>
<reference evidence="3 4" key="1">
    <citation type="journal article" date="2009" name="Genome Res.">
        <title>Comparative genomics of protoploid Saccharomycetaceae.</title>
        <authorList>
            <consortium name="The Genolevures Consortium"/>
            <person name="Souciet J.-L."/>
            <person name="Dujon B."/>
            <person name="Gaillardin C."/>
            <person name="Johnston M."/>
            <person name="Baret P.V."/>
            <person name="Cliften P."/>
            <person name="Sherman D.J."/>
            <person name="Weissenbach J."/>
            <person name="Westhof E."/>
            <person name="Wincker P."/>
            <person name="Jubin C."/>
            <person name="Poulain J."/>
            <person name="Barbe V."/>
            <person name="Segurens B."/>
            <person name="Artiguenave F."/>
            <person name="Anthouard V."/>
            <person name="Vacherie B."/>
            <person name="Val M.-E."/>
            <person name="Fulton R.S."/>
            <person name="Minx P."/>
            <person name="Wilson R."/>
            <person name="Durrens P."/>
            <person name="Jean G."/>
            <person name="Marck C."/>
            <person name="Martin T."/>
            <person name="Nikolski M."/>
            <person name="Rolland T."/>
            <person name="Seret M.-L."/>
            <person name="Casaregola S."/>
            <person name="Despons L."/>
            <person name="Fairhead C."/>
            <person name="Fischer G."/>
            <person name="Lafontaine I."/>
            <person name="Leh V."/>
            <person name="Lemaire M."/>
            <person name="de Montigny J."/>
            <person name="Neuveglise C."/>
            <person name="Thierry A."/>
            <person name="Blanc-Lenfle I."/>
            <person name="Bleykasten C."/>
            <person name="Diffels J."/>
            <person name="Fritsch E."/>
            <person name="Frangeul L."/>
            <person name="Goeffon A."/>
            <person name="Jauniaux N."/>
            <person name="Kachouri-Lafond R."/>
            <person name="Payen C."/>
            <person name="Potier S."/>
            <person name="Pribylova L."/>
            <person name="Ozanne C."/>
            <person name="Richard G.-F."/>
            <person name="Sacerdot C."/>
            <person name="Straub M.-L."/>
            <person name="Talla E."/>
        </authorList>
    </citation>
    <scope>NUCLEOTIDE SEQUENCE [LARGE SCALE GENOMIC DNA]</scope>
    <source>
        <strain evidence="3 4">ATCC 2623 / CBS 732 / BCRC 21506 / NBRC 1130 / NCYC 568 / NRRL Y-229</strain>
    </source>
</reference>
<dbReference type="InParanoid" id="C5DRK7"/>
<gene>
    <name evidence="3" type="ordered locus">ZYRO0B09218g</name>
</gene>
<accession>C5DRK7</accession>
<feature type="region of interest" description="Disordered" evidence="1">
    <location>
        <begin position="330"/>
        <end position="427"/>
    </location>
</feature>
<feature type="domain" description="UBX" evidence="2">
    <location>
        <begin position="221"/>
        <end position="299"/>
    </location>
</feature>
<dbReference type="PANTHER" id="PTHR46424">
    <property type="entry name" value="UBX DOMAIN-CONTAINING PROTEIN 4"/>
    <property type="match status" value="1"/>
</dbReference>
<dbReference type="Pfam" id="PF00789">
    <property type="entry name" value="UBX"/>
    <property type="match status" value="1"/>
</dbReference>
<feature type="compositionally biased region" description="Polar residues" evidence="1">
    <location>
        <begin position="348"/>
        <end position="359"/>
    </location>
</feature>
<dbReference type="GO" id="GO:0005783">
    <property type="term" value="C:endoplasmic reticulum"/>
    <property type="evidence" value="ECO:0007669"/>
    <property type="project" value="TreeGrafter"/>
</dbReference>
<dbReference type="PANTHER" id="PTHR46424:SF1">
    <property type="entry name" value="UBX DOMAIN-CONTAINING PROTEIN 4"/>
    <property type="match status" value="1"/>
</dbReference>
<protein>
    <submittedName>
        <fullName evidence="3">ZYRO0B09218p</fullName>
    </submittedName>
</protein>
<feature type="compositionally biased region" description="Basic and acidic residues" evidence="1">
    <location>
        <begin position="156"/>
        <end position="181"/>
    </location>
</feature>
<feature type="compositionally biased region" description="Polar residues" evidence="1">
    <location>
        <begin position="417"/>
        <end position="426"/>
    </location>
</feature>
<dbReference type="FunCoup" id="C5DRK7">
    <property type="interactions" value="135"/>
</dbReference>
<feature type="compositionally biased region" description="Polar residues" evidence="1">
    <location>
        <begin position="138"/>
        <end position="155"/>
    </location>
</feature>
<dbReference type="Proteomes" id="UP000008536">
    <property type="component" value="Chromosome B"/>
</dbReference>
<feature type="region of interest" description="Disordered" evidence="1">
    <location>
        <begin position="444"/>
        <end position="465"/>
    </location>
</feature>
<dbReference type="HOGENOM" id="CLU_034966_0_0_1"/>
<dbReference type="STRING" id="559307.C5DRK7"/>
<dbReference type="SMART" id="SM00166">
    <property type="entry name" value="UBX"/>
    <property type="match status" value="1"/>
</dbReference>
<organism evidence="3 4">
    <name type="scientific">Zygosaccharomyces rouxii (strain ATCC 2623 / CBS 732 / NBRC 1130 / NCYC 568 / NRRL Y-229)</name>
    <dbReference type="NCBI Taxonomy" id="559307"/>
    <lineage>
        <taxon>Eukaryota</taxon>
        <taxon>Fungi</taxon>
        <taxon>Dikarya</taxon>
        <taxon>Ascomycota</taxon>
        <taxon>Saccharomycotina</taxon>
        <taxon>Saccharomycetes</taxon>
        <taxon>Saccharomycetales</taxon>
        <taxon>Saccharomycetaceae</taxon>
        <taxon>Zygosaccharomyces</taxon>
    </lineage>
</organism>
<dbReference type="Pfam" id="PF23187">
    <property type="entry name" value="UBX7_N"/>
    <property type="match status" value="1"/>
</dbReference>
<dbReference type="SUPFAM" id="SSF54236">
    <property type="entry name" value="Ubiquitin-like"/>
    <property type="match status" value="1"/>
</dbReference>
<evidence type="ECO:0000256" key="1">
    <source>
        <dbReference type="SAM" id="MobiDB-lite"/>
    </source>
</evidence>
<dbReference type="AlphaFoldDB" id="C5DRK7"/>
<proteinExistence type="predicted"/>
<dbReference type="KEGG" id="zro:ZYRO0B09218g"/>
<sequence>MDGELFISSVEQAVSLSLGSQKSLVVYNGREEDDHGWLEKWLKNNDLLGLLRDKAVWLKLRPGSEQFKYFEQLFPSVVVPSVYVIKQGQIAAVIQGPQASANQLAGALGVSLGGNGDDTGRSSSASGAGGAGGASGANSVNSVNTPSNGNSTANKSFKDEVAETTQRKHLEEVKRQKQMAREERERILQLVQADRAERKAMEFHSDRNDDVHDNIKDLNRLHAKTCVLMIRLTNSSTLTGHFDSKETLNNVRKWVDDHRTDGDCLYAFHRNIPRVTFTDSEELKSLGDLQLLPRSVLILKPLENSYTNVAEAKGPGLLGKVFTGLSSWLSRGGGGDSGDTRNADGPGSASNSNKSVNHSAKQDPRPENAEERDITGHSGIETSPHASFSNNEELTIDSPVSSRFESPVPHATDHHVISTSNPSDLNLPSRCVTPNVYQFINKDDDEKEKSTYNGNTINLEKKDDD</sequence>
<evidence type="ECO:0000313" key="4">
    <source>
        <dbReference type="Proteomes" id="UP000008536"/>
    </source>
</evidence>
<feature type="region of interest" description="Disordered" evidence="1">
    <location>
        <begin position="118"/>
        <end position="181"/>
    </location>
</feature>
<evidence type="ECO:0000259" key="2">
    <source>
        <dbReference type="PROSITE" id="PS50033"/>
    </source>
</evidence>
<name>C5DRK7_ZYGRC</name>
<dbReference type="InterPro" id="IPR001012">
    <property type="entry name" value="UBX_dom"/>
</dbReference>
<evidence type="ECO:0000313" key="3">
    <source>
        <dbReference type="EMBL" id="CAR26418.1"/>
    </source>
</evidence>
<dbReference type="EMBL" id="CU928174">
    <property type="protein sequence ID" value="CAR26418.1"/>
    <property type="molecule type" value="Genomic_DNA"/>
</dbReference>
<dbReference type="InterPro" id="IPR029071">
    <property type="entry name" value="Ubiquitin-like_domsf"/>
</dbReference>